<keyword evidence="2" id="KW-0479">Metal-binding</keyword>
<dbReference type="InterPro" id="IPR028090">
    <property type="entry name" value="JAB_dom_prok"/>
</dbReference>
<evidence type="ECO:0000256" key="3">
    <source>
        <dbReference type="ARBA" id="ARBA00022801"/>
    </source>
</evidence>
<name>A0ABX7H0I7_9GAMM</name>
<keyword evidence="4" id="KW-0862">Zinc</keyword>
<keyword evidence="5" id="KW-0482">Metalloprotease</keyword>
<dbReference type="Pfam" id="PF14464">
    <property type="entry name" value="Prok-JAB"/>
    <property type="match status" value="1"/>
</dbReference>
<keyword evidence="8" id="KW-1185">Reference proteome</keyword>
<dbReference type="Proteomes" id="UP000663181">
    <property type="component" value="Chromosome"/>
</dbReference>
<evidence type="ECO:0000256" key="1">
    <source>
        <dbReference type="ARBA" id="ARBA00022670"/>
    </source>
</evidence>
<evidence type="ECO:0000259" key="6">
    <source>
        <dbReference type="Pfam" id="PF14464"/>
    </source>
</evidence>
<feature type="domain" description="JAB" evidence="6">
    <location>
        <begin position="9"/>
        <end position="125"/>
    </location>
</feature>
<evidence type="ECO:0000256" key="5">
    <source>
        <dbReference type="ARBA" id="ARBA00023049"/>
    </source>
</evidence>
<keyword evidence="3" id="KW-0378">Hydrolase</keyword>
<protein>
    <submittedName>
        <fullName evidence="7">Mov34/MPN/PAD-1 family protein</fullName>
    </submittedName>
</protein>
<proteinExistence type="predicted"/>
<evidence type="ECO:0000313" key="7">
    <source>
        <dbReference type="EMBL" id="QRN55584.1"/>
    </source>
</evidence>
<organism evidence="7 8">
    <name type="scientific">Dyella caseinilytica</name>
    <dbReference type="NCBI Taxonomy" id="1849581"/>
    <lineage>
        <taxon>Bacteria</taxon>
        <taxon>Pseudomonadati</taxon>
        <taxon>Pseudomonadota</taxon>
        <taxon>Gammaproteobacteria</taxon>
        <taxon>Lysobacterales</taxon>
        <taxon>Rhodanobacteraceae</taxon>
        <taxon>Dyella</taxon>
    </lineage>
</organism>
<reference evidence="7 8" key="1">
    <citation type="submission" date="2020-10" db="EMBL/GenBank/DDBJ databases">
        <title>Phylogeny of dyella-like bacteria.</title>
        <authorList>
            <person name="Fu J."/>
        </authorList>
    </citation>
    <scope>NUCLEOTIDE SEQUENCE [LARGE SCALE GENOMIC DNA]</scope>
    <source>
        <strain evidence="7 8">DHOB09</strain>
    </source>
</reference>
<gene>
    <name evidence="7" type="ORF">ISN74_09800</name>
</gene>
<dbReference type="SUPFAM" id="SSF102712">
    <property type="entry name" value="JAB1/MPN domain"/>
    <property type="match status" value="1"/>
</dbReference>
<sequence length="175" mass="19783">MKLIVTMAHIQLLVQTLKQAGRCETGGVLVAEHVGDDTFRLADLSVQATCGSTTHFVRDPAEHRAFLDAFFDRTGHNYARYNYFGEWHSHTIVPPIPSTEDCDTMDRIVRDPNTRATFSVLLVARLGMWRTLAISATAFRDGHAPDPVDVLDEDGRIHPKIRHLRIGRRRRLIAI</sequence>
<dbReference type="EMBL" id="CP064030">
    <property type="protein sequence ID" value="QRN55584.1"/>
    <property type="molecule type" value="Genomic_DNA"/>
</dbReference>
<keyword evidence="1" id="KW-0645">Protease</keyword>
<accession>A0ABX7H0I7</accession>
<dbReference type="Gene3D" id="3.40.140.10">
    <property type="entry name" value="Cytidine Deaminase, domain 2"/>
    <property type="match status" value="1"/>
</dbReference>
<evidence type="ECO:0000256" key="2">
    <source>
        <dbReference type="ARBA" id="ARBA00022723"/>
    </source>
</evidence>
<evidence type="ECO:0000256" key="4">
    <source>
        <dbReference type="ARBA" id="ARBA00022833"/>
    </source>
</evidence>
<evidence type="ECO:0000313" key="8">
    <source>
        <dbReference type="Proteomes" id="UP000663181"/>
    </source>
</evidence>